<protein>
    <submittedName>
        <fullName evidence="2">Uncharacterized protein</fullName>
    </submittedName>
</protein>
<evidence type="ECO:0000256" key="1">
    <source>
        <dbReference type="SAM" id="MobiDB-lite"/>
    </source>
</evidence>
<dbReference type="EMBL" id="LR215729">
    <property type="protein sequence ID" value="VEV96629.1"/>
    <property type="molecule type" value="Genomic_DNA"/>
</dbReference>
<accession>A0A653E1G9</accession>
<name>A0A653E1G9_9PSED</name>
<proteinExistence type="predicted"/>
<feature type="region of interest" description="Disordered" evidence="1">
    <location>
        <begin position="26"/>
        <end position="61"/>
    </location>
</feature>
<gene>
    <name evidence="2" type="ORF">PMYSY11_1582</name>
</gene>
<evidence type="ECO:0000313" key="2">
    <source>
        <dbReference type="EMBL" id="VEV96629.1"/>
    </source>
</evidence>
<sequence length="94" mass="10528">MSCPGSAKAKSLVGKIHIRQPCNQATTKTGVSCDRAAPLPKDSSQEQRNNQLYDKNREDRPTMEGQAIWRAGIHHCFLKSDLWLRRLGIPTQLA</sequence>
<dbReference type="AlphaFoldDB" id="A0A653E1G9"/>
<reference evidence="2" key="1">
    <citation type="submission" date="2019-02" db="EMBL/GenBank/DDBJ databases">
        <authorList>
            <consortium name="Genoscope - CEA"/>
            <person name="William W."/>
        </authorList>
    </citation>
    <scope>NUCLEOTIDE SEQUENCE [LARGE SCALE GENOMIC DNA]</scope>
    <source>
        <strain evidence="2">YSy11</strain>
    </source>
</reference>
<organism evidence="2">
    <name type="scientific">Pseudomonas marincola</name>
    <dbReference type="NCBI Taxonomy" id="437900"/>
    <lineage>
        <taxon>Bacteria</taxon>
        <taxon>Pseudomonadati</taxon>
        <taxon>Pseudomonadota</taxon>
        <taxon>Gammaproteobacteria</taxon>
        <taxon>Pseudomonadales</taxon>
        <taxon>Pseudomonadaceae</taxon>
        <taxon>Pseudomonas</taxon>
    </lineage>
</organism>